<evidence type="ECO:0000313" key="3">
    <source>
        <dbReference type="Proteomes" id="UP000198953"/>
    </source>
</evidence>
<keyword evidence="2" id="KW-0238">DNA-binding</keyword>
<protein>
    <submittedName>
        <fullName evidence="2">DNA-binding transcriptional regulator, MarR family</fullName>
    </submittedName>
</protein>
<dbReference type="AlphaFoldDB" id="A0A1H7TIF0"/>
<accession>A0A1H7TIF0</accession>
<dbReference type="Pfam" id="PF12802">
    <property type="entry name" value="MarR_2"/>
    <property type="match status" value="1"/>
</dbReference>
<dbReference type="PANTHER" id="PTHR33164:SF43">
    <property type="entry name" value="HTH-TYPE TRANSCRIPTIONAL REPRESSOR YETL"/>
    <property type="match status" value="1"/>
</dbReference>
<dbReference type="GO" id="GO:0003677">
    <property type="term" value="F:DNA binding"/>
    <property type="evidence" value="ECO:0007669"/>
    <property type="project" value="UniProtKB-KW"/>
</dbReference>
<dbReference type="EMBL" id="FOBF01000007">
    <property type="protein sequence ID" value="SEL84493.1"/>
    <property type="molecule type" value="Genomic_DNA"/>
</dbReference>
<dbReference type="Gene3D" id="1.10.10.10">
    <property type="entry name" value="Winged helix-like DNA-binding domain superfamily/Winged helix DNA-binding domain"/>
    <property type="match status" value="1"/>
</dbReference>
<sequence>MPLVEAYFRRAQAEMPDELREIFRGHRLTARHGAVIPQLTVEPSLSVTELAERMGMSLTTASELLSDLSRAGLVERREDPADRRRTLVSLAPRHRAMVEKFVALRAAPLLRVLDDLSPSDRKGFVAGLAAWAHEVRNW</sequence>
<dbReference type="SMART" id="SM00347">
    <property type="entry name" value="HTH_MARR"/>
    <property type="match status" value="1"/>
</dbReference>
<dbReference type="PROSITE" id="PS50995">
    <property type="entry name" value="HTH_MARR_2"/>
    <property type="match status" value="1"/>
</dbReference>
<evidence type="ECO:0000259" key="1">
    <source>
        <dbReference type="PROSITE" id="PS50995"/>
    </source>
</evidence>
<dbReference type="Proteomes" id="UP000198953">
    <property type="component" value="Unassembled WGS sequence"/>
</dbReference>
<dbReference type="InterPro" id="IPR036390">
    <property type="entry name" value="WH_DNA-bd_sf"/>
</dbReference>
<gene>
    <name evidence="2" type="ORF">SAMN05660976_03515</name>
</gene>
<dbReference type="InterPro" id="IPR011991">
    <property type="entry name" value="ArsR-like_HTH"/>
</dbReference>
<dbReference type="PRINTS" id="PR00598">
    <property type="entry name" value="HTHMARR"/>
</dbReference>
<dbReference type="GO" id="GO:0003700">
    <property type="term" value="F:DNA-binding transcription factor activity"/>
    <property type="evidence" value="ECO:0007669"/>
    <property type="project" value="InterPro"/>
</dbReference>
<dbReference type="InterPro" id="IPR000835">
    <property type="entry name" value="HTH_MarR-typ"/>
</dbReference>
<feature type="domain" description="HTH marR-type" evidence="1">
    <location>
        <begin position="1"/>
        <end position="137"/>
    </location>
</feature>
<organism evidence="2 3">
    <name type="scientific">Nonomuraea pusilla</name>
    <dbReference type="NCBI Taxonomy" id="46177"/>
    <lineage>
        <taxon>Bacteria</taxon>
        <taxon>Bacillati</taxon>
        <taxon>Actinomycetota</taxon>
        <taxon>Actinomycetes</taxon>
        <taxon>Streptosporangiales</taxon>
        <taxon>Streptosporangiaceae</taxon>
        <taxon>Nonomuraea</taxon>
    </lineage>
</organism>
<keyword evidence="3" id="KW-1185">Reference proteome</keyword>
<dbReference type="InterPro" id="IPR036388">
    <property type="entry name" value="WH-like_DNA-bd_sf"/>
</dbReference>
<dbReference type="GO" id="GO:0006950">
    <property type="term" value="P:response to stress"/>
    <property type="evidence" value="ECO:0007669"/>
    <property type="project" value="TreeGrafter"/>
</dbReference>
<dbReference type="InterPro" id="IPR039422">
    <property type="entry name" value="MarR/SlyA-like"/>
</dbReference>
<proteinExistence type="predicted"/>
<name>A0A1H7TIF0_9ACTN</name>
<dbReference type="SUPFAM" id="SSF46785">
    <property type="entry name" value="Winged helix' DNA-binding domain"/>
    <property type="match status" value="1"/>
</dbReference>
<dbReference type="PANTHER" id="PTHR33164">
    <property type="entry name" value="TRANSCRIPTIONAL REGULATOR, MARR FAMILY"/>
    <property type="match status" value="1"/>
</dbReference>
<dbReference type="STRING" id="46177.SAMN05660976_03515"/>
<dbReference type="CDD" id="cd00090">
    <property type="entry name" value="HTH_ARSR"/>
    <property type="match status" value="1"/>
</dbReference>
<evidence type="ECO:0000313" key="2">
    <source>
        <dbReference type="EMBL" id="SEL84493.1"/>
    </source>
</evidence>
<reference evidence="2 3" key="1">
    <citation type="submission" date="2016-10" db="EMBL/GenBank/DDBJ databases">
        <authorList>
            <person name="de Groot N.N."/>
        </authorList>
    </citation>
    <scope>NUCLEOTIDE SEQUENCE [LARGE SCALE GENOMIC DNA]</scope>
    <source>
        <strain evidence="2 3">DSM 43357</strain>
    </source>
</reference>